<reference evidence="1 2" key="1">
    <citation type="submission" date="2017-07" db="EMBL/GenBank/DDBJ databases">
        <authorList>
            <person name="Sun Z.S."/>
            <person name="Albrecht U."/>
            <person name="Echele G."/>
            <person name="Lee C.C."/>
        </authorList>
    </citation>
    <scope>NUCLEOTIDE SEQUENCE [LARGE SCALE GENOMIC DNA]</scope>
    <source>
        <strain evidence="2">type strain: KCTC 22618</strain>
    </source>
</reference>
<dbReference type="Proteomes" id="UP000215214">
    <property type="component" value="Chromosome TJEJU"/>
</dbReference>
<dbReference type="KEGG" id="tje:TJEJU_1077"/>
<proteinExistence type="predicted"/>
<accession>A0A238U6K1</accession>
<evidence type="ECO:0000313" key="1">
    <source>
        <dbReference type="EMBL" id="SNR14831.1"/>
    </source>
</evidence>
<evidence type="ECO:0000313" key="2">
    <source>
        <dbReference type="Proteomes" id="UP000215214"/>
    </source>
</evidence>
<keyword evidence="2" id="KW-1185">Reference proteome</keyword>
<dbReference type="AlphaFoldDB" id="A0A238U6K1"/>
<protein>
    <submittedName>
        <fullName evidence="1">Uncharacterized protein</fullName>
    </submittedName>
</protein>
<dbReference type="RefSeq" id="WP_095070080.1">
    <property type="nucleotide sequence ID" value="NZ_LT899436.1"/>
</dbReference>
<name>A0A238U6K1_9FLAO</name>
<gene>
    <name evidence="1" type="ORF">TJEJU_1077</name>
</gene>
<organism evidence="1 2">
    <name type="scientific">Tenacibaculum jejuense</name>
    <dbReference type="NCBI Taxonomy" id="584609"/>
    <lineage>
        <taxon>Bacteria</taxon>
        <taxon>Pseudomonadati</taxon>
        <taxon>Bacteroidota</taxon>
        <taxon>Flavobacteriia</taxon>
        <taxon>Flavobacteriales</taxon>
        <taxon>Flavobacteriaceae</taxon>
        <taxon>Tenacibaculum</taxon>
    </lineage>
</organism>
<sequence length="135" mass="16004">MKQIFLFFVLIVNISFAQTKHILFEGNSKEYFVKELGNGKTASELKFRKEVKSKNEIHFYIEGQLFIFKGEDKGLSILNKEDFSKIKFDNLQELKENVDSNNALYPCKVFPDIELVENENSLIKKYKVKWKYYIE</sequence>
<dbReference type="EMBL" id="LT899436">
    <property type="protein sequence ID" value="SNR14831.1"/>
    <property type="molecule type" value="Genomic_DNA"/>
</dbReference>